<sequence>MNKRVDRGRPEHQRQRHNKQVGRTVVVVVVVRRRRFCVEKCLKEDFVNGQMSRDNPCRIIGFEEAKQLKPCQSRKEHDEVSEREFLVGGFIYGLDKKKNEDTWSEAKNPVLFKRIIAGKPRKSDNYTFIWFGNHQATRPVTTQDWNYTGLEMAADIGGYVGVLLGISFLSISHGILERLRRSVAKDQEEETKNKVKVILDQLEAEEELPDLDISDDEECLIDEYLEGERSCEEAAPPVIVDFSGMDYMEALDCVAESREATDKGRRKLVSLRGYLG</sequence>
<reference evidence="1" key="1">
    <citation type="submission" date="2020-11" db="EMBL/GenBank/DDBJ databases">
        <authorList>
            <person name="Tran Van P."/>
        </authorList>
    </citation>
    <scope>NUCLEOTIDE SEQUENCE</scope>
</reference>
<accession>A0A7R8ZNG1</accession>
<protein>
    <submittedName>
        <fullName evidence="1">Uncharacterized protein</fullName>
    </submittedName>
</protein>
<name>A0A7R8ZNG1_9CRUS</name>
<dbReference type="OrthoDB" id="5978493at2759"/>
<dbReference type="EMBL" id="OB660652">
    <property type="protein sequence ID" value="CAD7225746.1"/>
    <property type="molecule type" value="Genomic_DNA"/>
</dbReference>
<dbReference type="AlphaFoldDB" id="A0A7R8ZNG1"/>
<evidence type="ECO:0000313" key="1">
    <source>
        <dbReference type="EMBL" id="CAD7225746.1"/>
    </source>
</evidence>
<proteinExistence type="predicted"/>
<organism evidence="1">
    <name type="scientific">Cyprideis torosa</name>
    <dbReference type="NCBI Taxonomy" id="163714"/>
    <lineage>
        <taxon>Eukaryota</taxon>
        <taxon>Metazoa</taxon>
        <taxon>Ecdysozoa</taxon>
        <taxon>Arthropoda</taxon>
        <taxon>Crustacea</taxon>
        <taxon>Oligostraca</taxon>
        <taxon>Ostracoda</taxon>
        <taxon>Podocopa</taxon>
        <taxon>Podocopida</taxon>
        <taxon>Cytherocopina</taxon>
        <taxon>Cytheroidea</taxon>
        <taxon>Cytherideidae</taxon>
        <taxon>Cyprideis</taxon>
    </lineage>
</organism>
<gene>
    <name evidence="1" type="ORF">CTOB1V02_LOCUS3678</name>
</gene>